<protein>
    <submittedName>
        <fullName evidence="8">Sigma-70 family RNA polymerase sigma factor</fullName>
    </submittedName>
</protein>
<dbReference type="GO" id="GO:0006352">
    <property type="term" value="P:DNA-templated transcription initiation"/>
    <property type="evidence" value="ECO:0007669"/>
    <property type="project" value="InterPro"/>
</dbReference>
<dbReference type="Gene3D" id="1.10.1740.10">
    <property type="match status" value="1"/>
</dbReference>
<dbReference type="InterPro" id="IPR014284">
    <property type="entry name" value="RNA_pol_sigma-70_dom"/>
</dbReference>
<feature type="domain" description="RNA polymerase sigma factor 70 region 4 type 2" evidence="7">
    <location>
        <begin position="125"/>
        <end position="168"/>
    </location>
</feature>
<dbReference type="InterPro" id="IPR039425">
    <property type="entry name" value="RNA_pol_sigma-70-like"/>
</dbReference>
<keyword evidence="4" id="KW-0238">DNA-binding</keyword>
<evidence type="ECO:0000313" key="8">
    <source>
        <dbReference type="EMBL" id="QPC80673.1"/>
    </source>
</evidence>
<dbReference type="InterPro" id="IPR036388">
    <property type="entry name" value="WH-like_DNA-bd_sf"/>
</dbReference>
<evidence type="ECO:0000256" key="5">
    <source>
        <dbReference type="ARBA" id="ARBA00023163"/>
    </source>
</evidence>
<evidence type="ECO:0000259" key="6">
    <source>
        <dbReference type="Pfam" id="PF04542"/>
    </source>
</evidence>
<organism evidence="8 9">
    <name type="scientific">Phototrophicus methaneseepsis</name>
    <dbReference type="NCBI Taxonomy" id="2710758"/>
    <lineage>
        <taxon>Bacteria</taxon>
        <taxon>Bacillati</taxon>
        <taxon>Chloroflexota</taxon>
        <taxon>Candidatus Thermofontia</taxon>
        <taxon>Phototrophicales</taxon>
        <taxon>Phototrophicaceae</taxon>
        <taxon>Phototrophicus</taxon>
    </lineage>
</organism>
<evidence type="ECO:0000256" key="3">
    <source>
        <dbReference type="ARBA" id="ARBA00023082"/>
    </source>
</evidence>
<dbReference type="CDD" id="cd06171">
    <property type="entry name" value="Sigma70_r4"/>
    <property type="match status" value="1"/>
</dbReference>
<evidence type="ECO:0000259" key="7">
    <source>
        <dbReference type="Pfam" id="PF08281"/>
    </source>
</evidence>
<comment type="similarity">
    <text evidence="1">Belongs to the sigma-70 factor family. ECF subfamily.</text>
</comment>
<dbReference type="InterPro" id="IPR007627">
    <property type="entry name" value="RNA_pol_sigma70_r2"/>
</dbReference>
<keyword evidence="5" id="KW-0804">Transcription</keyword>
<dbReference type="InterPro" id="IPR013325">
    <property type="entry name" value="RNA_pol_sigma_r2"/>
</dbReference>
<dbReference type="GO" id="GO:0016987">
    <property type="term" value="F:sigma factor activity"/>
    <property type="evidence" value="ECO:0007669"/>
    <property type="project" value="UniProtKB-KW"/>
</dbReference>
<evidence type="ECO:0000313" key="9">
    <source>
        <dbReference type="Proteomes" id="UP000594468"/>
    </source>
</evidence>
<keyword evidence="3" id="KW-0731">Sigma factor</keyword>
<dbReference type="SUPFAM" id="SSF88946">
    <property type="entry name" value="Sigma2 domain of RNA polymerase sigma factors"/>
    <property type="match status" value="1"/>
</dbReference>
<dbReference type="EMBL" id="CP062983">
    <property type="protein sequence ID" value="QPC80673.1"/>
    <property type="molecule type" value="Genomic_DNA"/>
</dbReference>
<accession>A0A7S8E5B9</accession>
<dbReference type="SUPFAM" id="SSF88659">
    <property type="entry name" value="Sigma3 and sigma4 domains of RNA polymerase sigma factors"/>
    <property type="match status" value="1"/>
</dbReference>
<dbReference type="PANTHER" id="PTHR43133:SF8">
    <property type="entry name" value="RNA POLYMERASE SIGMA FACTOR HI_1459-RELATED"/>
    <property type="match status" value="1"/>
</dbReference>
<dbReference type="InterPro" id="IPR013249">
    <property type="entry name" value="RNA_pol_sigma70_r4_t2"/>
</dbReference>
<dbReference type="Pfam" id="PF08281">
    <property type="entry name" value="Sigma70_r4_2"/>
    <property type="match status" value="1"/>
</dbReference>
<dbReference type="PANTHER" id="PTHR43133">
    <property type="entry name" value="RNA POLYMERASE ECF-TYPE SIGMA FACTO"/>
    <property type="match status" value="1"/>
</dbReference>
<sequence length="182" mass="20893">MDEILPDDLLAEKAKEDIEAFALLYRRHVHRVYSYLHSRVGHVQDAQDLTAQTFMAAMKSIASYQACNMFPAWLLGIAKHKSIDYLRNRQALTSIEAILPLTDGKPPIDEIVIERMRMEDVAITLEKLNPDRAEALRLRFFGELKFREIAEVMNKSEGAVKMLVSRALDDIRQLLAVQEERP</sequence>
<dbReference type="Proteomes" id="UP000594468">
    <property type="component" value="Chromosome"/>
</dbReference>
<keyword evidence="9" id="KW-1185">Reference proteome</keyword>
<keyword evidence="2" id="KW-0805">Transcription regulation</keyword>
<proteinExistence type="inferred from homology"/>
<evidence type="ECO:0000256" key="4">
    <source>
        <dbReference type="ARBA" id="ARBA00023125"/>
    </source>
</evidence>
<reference evidence="8 9" key="1">
    <citation type="submission" date="2020-02" db="EMBL/GenBank/DDBJ databases">
        <authorList>
            <person name="Zheng R.K."/>
            <person name="Sun C.M."/>
        </authorList>
    </citation>
    <scope>NUCLEOTIDE SEQUENCE [LARGE SCALE GENOMIC DNA]</scope>
    <source>
        <strain evidence="9">rifampicinis</strain>
    </source>
</reference>
<dbReference type="Gene3D" id="1.10.10.10">
    <property type="entry name" value="Winged helix-like DNA-binding domain superfamily/Winged helix DNA-binding domain"/>
    <property type="match status" value="1"/>
</dbReference>
<evidence type="ECO:0000256" key="2">
    <source>
        <dbReference type="ARBA" id="ARBA00023015"/>
    </source>
</evidence>
<dbReference type="AlphaFoldDB" id="A0A7S8E5B9"/>
<dbReference type="GO" id="GO:0003677">
    <property type="term" value="F:DNA binding"/>
    <property type="evidence" value="ECO:0007669"/>
    <property type="project" value="UniProtKB-KW"/>
</dbReference>
<dbReference type="KEGG" id="pmet:G4Y79_13220"/>
<dbReference type="Pfam" id="PF04542">
    <property type="entry name" value="Sigma70_r2"/>
    <property type="match status" value="1"/>
</dbReference>
<dbReference type="NCBIfam" id="TIGR02937">
    <property type="entry name" value="sigma70-ECF"/>
    <property type="match status" value="1"/>
</dbReference>
<gene>
    <name evidence="8" type="ORF">G4Y79_13220</name>
</gene>
<dbReference type="InterPro" id="IPR013324">
    <property type="entry name" value="RNA_pol_sigma_r3/r4-like"/>
</dbReference>
<evidence type="ECO:0000256" key="1">
    <source>
        <dbReference type="ARBA" id="ARBA00010641"/>
    </source>
</evidence>
<name>A0A7S8E5B9_9CHLR</name>
<feature type="domain" description="RNA polymerase sigma-70 region 2" evidence="6">
    <location>
        <begin position="24"/>
        <end position="90"/>
    </location>
</feature>
<dbReference type="RefSeq" id="WP_195168748.1">
    <property type="nucleotide sequence ID" value="NZ_CP062983.1"/>
</dbReference>